<accession>A0A939EBP9</accession>
<reference evidence="2" key="1">
    <citation type="submission" date="2020-12" db="EMBL/GenBank/DDBJ databases">
        <title>Oil enriched cultivation method for isolating marine PHA-producing bacteria.</title>
        <authorList>
            <person name="Zheng W."/>
            <person name="Yu S."/>
            <person name="Huang Y."/>
        </authorList>
    </citation>
    <scope>NUCLEOTIDE SEQUENCE</scope>
    <source>
        <strain evidence="2">SY-2-12</strain>
    </source>
</reference>
<dbReference type="InterPro" id="IPR038695">
    <property type="entry name" value="Saro_0823-like_sf"/>
</dbReference>
<dbReference type="AlphaFoldDB" id="A0A939EBP9"/>
<proteinExistence type="predicted"/>
<dbReference type="Gene3D" id="2.60.120.1140">
    <property type="entry name" value="Protein of unknown function DUF192"/>
    <property type="match status" value="1"/>
</dbReference>
<sequence length="161" mass="17603">MIEKAVQRSLQLLAFLILLGVSGQAATAQQRQAPLPQETVVIKSGESLHRFEAEVASTDRQRARGLMFREEMAADHGMLFVFEGEGERYFWMKNTPLPLDIIYIAKTGRIVSIAKDTTPFSEVAIPSGQPAEFVLELNAGITSKLGIGPGDTVSSPSIDRE</sequence>
<dbReference type="Proteomes" id="UP000664096">
    <property type="component" value="Unassembled WGS sequence"/>
</dbReference>
<dbReference type="EMBL" id="JAEKJZ010000001">
    <property type="protein sequence ID" value="MBN9670396.1"/>
    <property type="molecule type" value="Genomic_DNA"/>
</dbReference>
<feature type="signal peptide" evidence="1">
    <location>
        <begin position="1"/>
        <end position="25"/>
    </location>
</feature>
<protein>
    <submittedName>
        <fullName evidence="2">DUF192 domain-containing protein</fullName>
    </submittedName>
</protein>
<dbReference type="InterPro" id="IPR003795">
    <property type="entry name" value="DUF192"/>
</dbReference>
<dbReference type="Pfam" id="PF02643">
    <property type="entry name" value="DUF192"/>
    <property type="match status" value="1"/>
</dbReference>
<dbReference type="RefSeq" id="WP_207139883.1">
    <property type="nucleotide sequence ID" value="NZ_JAEKJZ010000001.1"/>
</dbReference>
<evidence type="ECO:0000256" key="1">
    <source>
        <dbReference type="SAM" id="SignalP"/>
    </source>
</evidence>
<dbReference type="PANTHER" id="PTHR37953:SF1">
    <property type="entry name" value="UPF0127 PROTEIN MJ1496"/>
    <property type="match status" value="1"/>
</dbReference>
<feature type="chain" id="PRO_5037128690" evidence="1">
    <location>
        <begin position="26"/>
        <end position="161"/>
    </location>
</feature>
<evidence type="ECO:0000313" key="3">
    <source>
        <dbReference type="Proteomes" id="UP000664096"/>
    </source>
</evidence>
<keyword evidence="1" id="KW-0732">Signal</keyword>
<evidence type="ECO:0000313" key="2">
    <source>
        <dbReference type="EMBL" id="MBN9670396.1"/>
    </source>
</evidence>
<name>A0A939EBP9_9HYPH</name>
<dbReference type="PANTHER" id="PTHR37953">
    <property type="entry name" value="UPF0127 PROTEIN MJ1496"/>
    <property type="match status" value="1"/>
</dbReference>
<gene>
    <name evidence="2" type="ORF">JF539_08600</name>
</gene>
<comment type="caution">
    <text evidence="2">The sequence shown here is derived from an EMBL/GenBank/DDBJ whole genome shotgun (WGS) entry which is preliminary data.</text>
</comment>
<organism evidence="2 3">
    <name type="scientific">Roseibium aggregatum</name>
    <dbReference type="NCBI Taxonomy" id="187304"/>
    <lineage>
        <taxon>Bacteria</taxon>
        <taxon>Pseudomonadati</taxon>
        <taxon>Pseudomonadota</taxon>
        <taxon>Alphaproteobacteria</taxon>
        <taxon>Hyphomicrobiales</taxon>
        <taxon>Stappiaceae</taxon>
        <taxon>Roseibium</taxon>
    </lineage>
</organism>